<reference evidence="1 2" key="1">
    <citation type="submission" date="2016-02" db="EMBL/GenBank/DDBJ databases">
        <title>Genome analysis of coral dinoflagellate symbionts highlights evolutionary adaptations to a symbiotic lifestyle.</title>
        <authorList>
            <person name="Aranda M."/>
            <person name="Li Y."/>
            <person name="Liew Y.J."/>
            <person name="Baumgarten S."/>
            <person name="Simakov O."/>
            <person name="Wilson M."/>
            <person name="Piel J."/>
            <person name="Ashoor H."/>
            <person name="Bougouffa S."/>
            <person name="Bajic V.B."/>
            <person name="Ryu T."/>
            <person name="Ravasi T."/>
            <person name="Bayer T."/>
            <person name="Micklem G."/>
            <person name="Kim H."/>
            <person name="Bhak J."/>
            <person name="Lajeunesse T.C."/>
            <person name="Voolstra C.R."/>
        </authorList>
    </citation>
    <scope>NUCLEOTIDE SEQUENCE [LARGE SCALE GENOMIC DNA]</scope>
    <source>
        <strain evidence="1 2">CCMP2467</strain>
    </source>
</reference>
<evidence type="ECO:0000313" key="1">
    <source>
        <dbReference type="EMBL" id="OLQ00793.1"/>
    </source>
</evidence>
<dbReference type="EMBL" id="LSRX01000316">
    <property type="protein sequence ID" value="OLQ00793.1"/>
    <property type="molecule type" value="Genomic_DNA"/>
</dbReference>
<protein>
    <submittedName>
        <fullName evidence="1">Uncharacterized protein</fullName>
    </submittedName>
</protein>
<keyword evidence="2" id="KW-1185">Reference proteome</keyword>
<organism evidence="1 2">
    <name type="scientific">Symbiodinium microadriaticum</name>
    <name type="common">Dinoflagellate</name>
    <name type="synonym">Zooxanthella microadriatica</name>
    <dbReference type="NCBI Taxonomy" id="2951"/>
    <lineage>
        <taxon>Eukaryota</taxon>
        <taxon>Sar</taxon>
        <taxon>Alveolata</taxon>
        <taxon>Dinophyceae</taxon>
        <taxon>Suessiales</taxon>
        <taxon>Symbiodiniaceae</taxon>
        <taxon>Symbiodinium</taxon>
    </lineage>
</organism>
<sequence>MGIRRGETIDSFASMLDKSEALVWMADAQQAATARKELNLKKLGGRYVELLPPGASEVSTALAMSKIGFVYVPCTTDQVGLPMTVVCIQATGGLPVVAVGAAGSQQSSCCETQWPARSCDSTSASSFASWAGAEDD</sequence>
<dbReference type="AlphaFoldDB" id="A0A1Q9E049"/>
<proteinExistence type="predicted"/>
<comment type="caution">
    <text evidence="1">The sequence shown here is derived from an EMBL/GenBank/DDBJ whole genome shotgun (WGS) entry which is preliminary data.</text>
</comment>
<gene>
    <name evidence="1" type="ORF">AK812_SmicGene16530</name>
</gene>
<evidence type="ECO:0000313" key="2">
    <source>
        <dbReference type="Proteomes" id="UP000186817"/>
    </source>
</evidence>
<accession>A0A1Q9E049</accession>
<name>A0A1Q9E049_SYMMI</name>
<dbReference type="Proteomes" id="UP000186817">
    <property type="component" value="Unassembled WGS sequence"/>
</dbReference>